<proteinExistence type="predicted"/>
<dbReference type="RefSeq" id="WP_049726381.1">
    <property type="nucleotide sequence ID" value="NZ_CP012154.1"/>
</dbReference>
<dbReference type="KEGG" id="wma:WM2015_2492"/>
<evidence type="ECO:0000313" key="2">
    <source>
        <dbReference type="EMBL" id="AKS42850.1"/>
    </source>
</evidence>
<feature type="compositionally biased region" description="Basic and acidic residues" evidence="1">
    <location>
        <begin position="142"/>
        <end position="154"/>
    </location>
</feature>
<feature type="region of interest" description="Disordered" evidence="1">
    <location>
        <begin position="120"/>
        <end position="205"/>
    </location>
</feature>
<accession>A0A0K0XYV2</accession>
<protein>
    <submittedName>
        <fullName evidence="2">Uncharacterized protein</fullName>
    </submittedName>
</protein>
<sequence length="205" mass="24059">MILTAALVLLAGCSTTTPRYGYDGVYGDGSVQPAWSAAGYSALYPYWSLDHFYFSRYYLPYSVVVHAYDPWLYPYSAWYWGYPYTHPRFFSLSWRWAYDYRAPWDRHRVWRPSPNEPLFDYRDRRMSDGQGLSRPRGSFPPDRIERFERQRAQRDSGGSLMGQSPPPRRSSPPPVNRRAPPTTNRPSVPNRRPSRAPERIREQPP</sequence>
<gene>
    <name evidence="2" type="ORF">WM2015_2492</name>
</gene>
<feature type="compositionally biased region" description="Pro residues" evidence="1">
    <location>
        <begin position="164"/>
        <end position="175"/>
    </location>
</feature>
<organism evidence="2 3">
    <name type="scientific">Wenzhouxiangella marina</name>
    <dbReference type="NCBI Taxonomy" id="1579979"/>
    <lineage>
        <taxon>Bacteria</taxon>
        <taxon>Pseudomonadati</taxon>
        <taxon>Pseudomonadota</taxon>
        <taxon>Gammaproteobacteria</taxon>
        <taxon>Chromatiales</taxon>
        <taxon>Wenzhouxiangellaceae</taxon>
        <taxon>Wenzhouxiangella</taxon>
    </lineage>
</organism>
<name>A0A0K0XYV2_9GAMM</name>
<feature type="compositionally biased region" description="Basic and acidic residues" evidence="1">
    <location>
        <begin position="195"/>
        <end position="205"/>
    </location>
</feature>
<dbReference type="EMBL" id="CP012154">
    <property type="protein sequence ID" value="AKS42850.1"/>
    <property type="molecule type" value="Genomic_DNA"/>
</dbReference>
<dbReference type="STRING" id="1579979.WM2015_2492"/>
<feature type="compositionally biased region" description="Low complexity" evidence="1">
    <location>
        <begin position="176"/>
        <end position="191"/>
    </location>
</feature>
<reference evidence="2 3" key="1">
    <citation type="submission" date="2015-07" db="EMBL/GenBank/DDBJ databases">
        <authorList>
            <person name="Noorani M."/>
        </authorList>
    </citation>
    <scope>NUCLEOTIDE SEQUENCE [LARGE SCALE GENOMIC DNA]</scope>
    <source>
        <strain evidence="2 3">KCTC 42284</strain>
    </source>
</reference>
<dbReference type="Proteomes" id="UP000066624">
    <property type="component" value="Chromosome"/>
</dbReference>
<evidence type="ECO:0000256" key="1">
    <source>
        <dbReference type="SAM" id="MobiDB-lite"/>
    </source>
</evidence>
<dbReference type="AlphaFoldDB" id="A0A0K0XYV2"/>
<evidence type="ECO:0000313" key="3">
    <source>
        <dbReference type="Proteomes" id="UP000066624"/>
    </source>
</evidence>
<keyword evidence="3" id="KW-1185">Reference proteome</keyword>